<organism evidence="1 2">
    <name type="scientific">Solanum commersonii</name>
    <name type="common">Commerson's wild potato</name>
    <name type="synonym">Commerson's nightshade</name>
    <dbReference type="NCBI Taxonomy" id="4109"/>
    <lineage>
        <taxon>Eukaryota</taxon>
        <taxon>Viridiplantae</taxon>
        <taxon>Streptophyta</taxon>
        <taxon>Embryophyta</taxon>
        <taxon>Tracheophyta</taxon>
        <taxon>Spermatophyta</taxon>
        <taxon>Magnoliopsida</taxon>
        <taxon>eudicotyledons</taxon>
        <taxon>Gunneridae</taxon>
        <taxon>Pentapetalae</taxon>
        <taxon>asterids</taxon>
        <taxon>lamiids</taxon>
        <taxon>Solanales</taxon>
        <taxon>Solanaceae</taxon>
        <taxon>Solanoideae</taxon>
        <taxon>Solaneae</taxon>
        <taxon>Solanum</taxon>
    </lineage>
</organism>
<accession>A0A9J5WYF9</accession>
<gene>
    <name evidence="1" type="ORF">H5410_050727</name>
</gene>
<sequence length="116" mass="13135">MGLLMGFFGIECSWNWAWVNWYLIWNGLADKVVIGSDVVERSFLPALHFTIVDFLIGFVATLDKGYPLRKGSKLRTIGVFIVGFWILDVANKMLQVVIGLSFKSYLIVKEFSIVLA</sequence>
<protein>
    <submittedName>
        <fullName evidence="1">Uncharacterized protein</fullName>
    </submittedName>
</protein>
<dbReference type="Proteomes" id="UP000824120">
    <property type="component" value="Chromosome 10"/>
</dbReference>
<keyword evidence="2" id="KW-1185">Reference proteome</keyword>
<dbReference type="AlphaFoldDB" id="A0A9J5WYF9"/>
<evidence type="ECO:0000313" key="2">
    <source>
        <dbReference type="Proteomes" id="UP000824120"/>
    </source>
</evidence>
<comment type="caution">
    <text evidence="1">The sequence shown here is derived from an EMBL/GenBank/DDBJ whole genome shotgun (WGS) entry which is preliminary data.</text>
</comment>
<name>A0A9J5WYF9_SOLCO</name>
<reference evidence="1 2" key="1">
    <citation type="submission" date="2020-09" db="EMBL/GenBank/DDBJ databases">
        <title>De no assembly of potato wild relative species, Solanum commersonii.</title>
        <authorList>
            <person name="Cho K."/>
        </authorList>
    </citation>
    <scope>NUCLEOTIDE SEQUENCE [LARGE SCALE GENOMIC DNA]</scope>
    <source>
        <strain evidence="1">LZ3.2</strain>
        <tissue evidence="1">Leaf</tissue>
    </source>
</reference>
<evidence type="ECO:0000313" key="1">
    <source>
        <dbReference type="EMBL" id="KAG5580100.1"/>
    </source>
</evidence>
<proteinExistence type="predicted"/>
<dbReference type="EMBL" id="JACXVP010000010">
    <property type="protein sequence ID" value="KAG5580100.1"/>
    <property type="molecule type" value="Genomic_DNA"/>
</dbReference>
<dbReference type="OrthoDB" id="28755at2759"/>